<feature type="transmembrane region" description="Helical" evidence="6">
    <location>
        <begin position="21"/>
        <end position="44"/>
    </location>
</feature>
<dbReference type="AlphaFoldDB" id="A0A9E8ZBQ1"/>
<evidence type="ECO:0000256" key="5">
    <source>
        <dbReference type="ARBA" id="ARBA00023136"/>
    </source>
</evidence>
<dbReference type="GO" id="GO:0005886">
    <property type="term" value="C:plasma membrane"/>
    <property type="evidence" value="ECO:0007669"/>
    <property type="project" value="UniProtKB-SubCell"/>
</dbReference>
<sequence length="454" mass="49414">MKLWHLIQLETLWQKLQHPDLIATLIRGASAALLIQTAGAGINYGMQIGLARWMGAAEYGTYDYVMTLSTILALLAGLGLSGAVLRFVPEYTVKQDWSRLRGLLLTSWWQTAIAGLITAAIAIVIIGVVGRSTSLNSLRSSLLLGVWLIPLLALLKLQLEMSRSIRQIVLAYFPSLVMFPLLLTGTAFGWVYTQQSLTSITAIVISGFILVFILIGQQWFFQRALLPSIRSSPPSFGLKQWLLVSLPLLFIDGSFIVLNQTDTLMIGALLGTKAVGIYGAAFKTATWVSFILASINAIAAPMFSTLYAQGDRHTLQQLVSIIARWMFYPAFIVTISLFVFSDPLLSLFGSEFVVAKWSLLALSLGQLVNVGAGSVGYLLMMTGHQNQCAFVFACSALINVSLNLIGIPILGTFGAAVATALSMILWNVWLNRLVVKYLGINPSIVAALRPNLTP</sequence>
<dbReference type="Proteomes" id="UP001163152">
    <property type="component" value="Chromosome"/>
</dbReference>
<feature type="transmembrane region" description="Helical" evidence="6">
    <location>
        <begin position="141"/>
        <end position="157"/>
    </location>
</feature>
<feature type="transmembrane region" description="Helical" evidence="6">
    <location>
        <begin position="64"/>
        <end position="88"/>
    </location>
</feature>
<keyword evidence="2" id="KW-1003">Cell membrane</keyword>
<evidence type="ECO:0000256" key="2">
    <source>
        <dbReference type="ARBA" id="ARBA00022475"/>
    </source>
</evidence>
<evidence type="ECO:0000313" key="7">
    <source>
        <dbReference type="EMBL" id="WAL58463.1"/>
    </source>
</evidence>
<feature type="transmembrane region" description="Helical" evidence="6">
    <location>
        <begin position="321"/>
        <end position="340"/>
    </location>
</feature>
<name>A0A9E8ZBQ1_9CYAN</name>
<evidence type="ECO:0000256" key="1">
    <source>
        <dbReference type="ARBA" id="ARBA00004651"/>
    </source>
</evidence>
<feature type="transmembrane region" description="Helical" evidence="6">
    <location>
        <begin position="108"/>
        <end position="129"/>
    </location>
</feature>
<dbReference type="InterPro" id="IPR050833">
    <property type="entry name" value="Poly_Biosynth_Transport"/>
</dbReference>
<keyword evidence="3 6" id="KW-0812">Transmembrane</keyword>
<organism evidence="7 8">
    <name type="scientific">Thermocoleostomius sinensis A174</name>
    <dbReference type="NCBI Taxonomy" id="2016057"/>
    <lineage>
        <taxon>Bacteria</taxon>
        <taxon>Bacillati</taxon>
        <taxon>Cyanobacteriota</taxon>
        <taxon>Cyanophyceae</taxon>
        <taxon>Oculatellales</taxon>
        <taxon>Oculatellaceae</taxon>
        <taxon>Thermocoleostomius</taxon>
    </lineage>
</organism>
<reference evidence="7" key="1">
    <citation type="submission" date="2022-12" db="EMBL/GenBank/DDBJ databases">
        <title>Polyphasic identification of a Novel Hot-Spring Cyanobacterium Ocullathermofonsia sinensis gen nov. sp. nov. and Genomic Insights on its Adaptations to the Thermal Habitat.</title>
        <authorList>
            <person name="Daroch M."/>
            <person name="Tang J."/>
            <person name="Jiang Y."/>
        </authorList>
    </citation>
    <scope>NUCLEOTIDE SEQUENCE</scope>
    <source>
        <strain evidence="7">PKUAC-SCTA174</strain>
    </source>
</reference>
<evidence type="ECO:0000313" key="8">
    <source>
        <dbReference type="Proteomes" id="UP001163152"/>
    </source>
</evidence>
<dbReference type="RefSeq" id="WP_268607880.1">
    <property type="nucleotide sequence ID" value="NZ_CP113797.1"/>
</dbReference>
<dbReference type="InterPro" id="IPR002797">
    <property type="entry name" value="Polysacc_synth"/>
</dbReference>
<feature type="transmembrane region" description="Helical" evidence="6">
    <location>
        <begin position="388"/>
        <end position="407"/>
    </location>
</feature>
<evidence type="ECO:0000256" key="6">
    <source>
        <dbReference type="SAM" id="Phobius"/>
    </source>
</evidence>
<feature type="transmembrane region" description="Helical" evidence="6">
    <location>
        <begin position="413"/>
        <end position="430"/>
    </location>
</feature>
<feature type="transmembrane region" description="Helical" evidence="6">
    <location>
        <begin position="241"/>
        <end position="258"/>
    </location>
</feature>
<comment type="subcellular location">
    <subcellularLocation>
        <location evidence="1">Cell membrane</location>
        <topology evidence="1">Multi-pass membrane protein</topology>
    </subcellularLocation>
</comment>
<evidence type="ECO:0000256" key="4">
    <source>
        <dbReference type="ARBA" id="ARBA00022989"/>
    </source>
</evidence>
<feature type="transmembrane region" description="Helical" evidence="6">
    <location>
        <begin position="169"/>
        <end position="191"/>
    </location>
</feature>
<dbReference type="KEGG" id="tsin:OXH18_14860"/>
<protein>
    <submittedName>
        <fullName evidence="7">Oligosaccharide flippase family protein</fullName>
    </submittedName>
</protein>
<evidence type="ECO:0000256" key="3">
    <source>
        <dbReference type="ARBA" id="ARBA00022692"/>
    </source>
</evidence>
<dbReference type="PANTHER" id="PTHR30250">
    <property type="entry name" value="PST FAMILY PREDICTED COLANIC ACID TRANSPORTER"/>
    <property type="match status" value="1"/>
</dbReference>
<feature type="transmembrane region" description="Helical" evidence="6">
    <location>
        <begin position="360"/>
        <end position="381"/>
    </location>
</feature>
<dbReference type="EMBL" id="CP113797">
    <property type="protein sequence ID" value="WAL58463.1"/>
    <property type="molecule type" value="Genomic_DNA"/>
</dbReference>
<keyword evidence="4 6" id="KW-1133">Transmembrane helix</keyword>
<keyword evidence="8" id="KW-1185">Reference proteome</keyword>
<feature type="transmembrane region" description="Helical" evidence="6">
    <location>
        <begin position="197"/>
        <end position="220"/>
    </location>
</feature>
<gene>
    <name evidence="7" type="ORF">OXH18_14860</name>
</gene>
<feature type="transmembrane region" description="Helical" evidence="6">
    <location>
        <begin position="287"/>
        <end position="309"/>
    </location>
</feature>
<keyword evidence="5 6" id="KW-0472">Membrane</keyword>
<accession>A0A9E8ZBQ1</accession>
<dbReference type="Pfam" id="PF01943">
    <property type="entry name" value="Polysacc_synt"/>
    <property type="match status" value="1"/>
</dbReference>
<dbReference type="PANTHER" id="PTHR30250:SF11">
    <property type="entry name" value="O-ANTIGEN TRANSPORTER-RELATED"/>
    <property type="match status" value="1"/>
</dbReference>
<proteinExistence type="predicted"/>